<keyword evidence="2" id="KW-1185">Reference proteome</keyword>
<protein>
    <submittedName>
        <fullName evidence="1">Uncharacterized protein</fullName>
    </submittedName>
</protein>
<accession>A0A087R4X2</accession>
<dbReference type="Proteomes" id="UP000053286">
    <property type="component" value="Unassembled WGS sequence"/>
</dbReference>
<sequence>MQIPCVCEVKASHFLPQSLLPLQACKPQLMGKHTGTHKALSMLIARS</sequence>
<dbReference type="EMBL" id="KL226108">
    <property type="protein sequence ID" value="KFM08526.1"/>
    <property type="molecule type" value="Genomic_DNA"/>
</dbReference>
<dbReference type="AlphaFoldDB" id="A0A087R4X2"/>
<gene>
    <name evidence="1" type="ORF">AS27_04491</name>
</gene>
<name>A0A087R4X2_APTFO</name>
<proteinExistence type="predicted"/>
<evidence type="ECO:0000313" key="2">
    <source>
        <dbReference type="Proteomes" id="UP000053286"/>
    </source>
</evidence>
<reference evidence="1 2" key="1">
    <citation type="submission" date="2014-04" db="EMBL/GenBank/DDBJ databases">
        <title>Genome evolution of avian class.</title>
        <authorList>
            <person name="Zhang G."/>
            <person name="Li C."/>
        </authorList>
    </citation>
    <scope>NUCLEOTIDE SEQUENCE [LARGE SCALE GENOMIC DNA]</scope>
    <source>
        <strain evidence="1">BGI_AS27</strain>
    </source>
</reference>
<organism evidence="1 2">
    <name type="scientific">Aptenodytes forsteri</name>
    <name type="common">Emperor penguin</name>
    <dbReference type="NCBI Taxonomy" id="9233"/>
    <lineage>
        <taxon>Eukaryota</taxon>
        <taxon>Metazoa</taxon>
        <taxon>Chordata</taxon>
        <taxon>Craniata</taxon>
        <taxon>Vertebrata</taxon>
        <taxon>Euteleostomi</taxon>
        <taxon>Archelosauria</taxon>
        <taxon>Archosauria</taxon>
        <taxon>Dinosauria</taxon>
        <taxon>Saurischia</taxon>
        <taxon>Theropoda</taxon>
        <taxon>Coelurosauria</taxon>
        <taxon>Aves</taxon>
        <taxon>Neognathae</taxon>
        <taxon>Neoaves</taxon>
        <taxon>Aequornithes</taxon>
        <taxon>Sphenisciformes</taxon>
        <taxon>Spheniscidae</taxon>
        <taxon>Aptenodytes</taxon>
    </lineage>
</organism>
<evidence type="ECO:0000313" key="1">
    <source>
        <dbReference type="EMBL" id="KFM08526.1"/>
    </source>
</evidence>